<dbReference type="RefSeq" id="WP_130417628.1">
    <property type="nucleotide sequence ID" value="NZ_SHKW01000001.1"/>
</dbReference>
<comment type="caution">
    <text evidence="1">The sequence shown here is derived from an EMBL/GenBank/DDBJ whole genome shotgun (WGS) entry which is preliminary data.</text>
</comment>
<gene>
    <name evidence="1" type="ORF">BDD14_0795</name>
</gene>
<reference evidence="1 2" key="1">
    <citation type="submission" date="2019-02" db="EMBL/GenBank/DDBJ databases">
        <title>Genomic Encyclopedia of Archaeal and Bacterial Type Strains, Phase II (KMG-II): from individual species to whole genera.</title>
        <authorList>
            <person name="Goeker M."/>
        </authorList>
    </citation>
    <scope>NUCLEOTIDE SEQUENCE [LARGE SCALE GENOMIC DNA]</scope>
    <source>
        <strain evidence="1 2">DSM 18101</strain>
    </source>
</reference>
<evidence type="ECO:0000313" key="2">
    <source>
        <dbReference type="Proteomes" id="UP000292958"/>
    </source>
</evidence>
<dbReference type="EMBL" id="SHKW01000001">
    <property type="protein sequence ID" value="RZU39412.1"/>
    <property type="molecule type" value="Genomic_DNA"/>
</dbReference>
<dbReference type="GO" id="GO:0016740">
    <property type="term" value="F:transferase activity"/>
    <property type="evidence" value="ECO:0007669"/>
    <property type="project" value="UniProtKB-KW"/>
</dbReference>
<proteinExistence type="predicted"/>
<organism evidence="1 2">
    <name type="scientific">Edaphobacter modestus</name>
    <dbReference type="NCBI Taxonomy" id="388466"/>
    <lineage>
        <taxon>Bacteria</taxon>
        <taxon>Pseudomonadati</taxon>
        <taxon>Acidobacteriota</taxon>
        <taxon>Terriglobia</taxon>
        <taxon>Terriglobales</taxon>
        <taxon>Acidobacteriaceae</taxon>
        <taxon>Edaphobacter</taxon>
    </lineage>
</organism>
<keyword evidence="2" id="KW-1185">Reference proteome</keyword>
<dbReference type="OrthoDB" id="113217at2"/>
<evidence type="ECO:0000313" key="1">
    <source>
        <dbReference type="EMBL" id="RZU39412.1"/>
    </source>
</evidence>
<dbReference type="Proteomes" id="UP000292958">
    <property type="component" value="Unassembled WGS sequence"/>
</dbReference>
<keyword evidence="1" id="KW-0808">Transferase</keyword>
<dbReference type="Pfam" id="PF14907">
    <property type="entry name" value="NTP_transf_5"/>
    <property type="match status" value="1"/>
</dbReference>
<sequence length="433" mass="50301">MEMRTLNIPPHVAALLDALQLQERKMQPLRELEEDQWRDLLEFCDTSHLTLSLAQLPRVEMPQWVAERLECNLADNAVRYKKIQSVYLEAATALHHAGVEHIVIKGFTQSPDYVVRPEYRSQSDLDLYCPPIQIATASAALKQIGYTSDESLSIAAADHEYALVRPGSWHWKGNFYDPDIPIGIELHFCLWNPRVSRIDLPETEAFWERRVVRQLDGFSFPSLSSEDHLGYLALHILRNLFLRDWIVHHVYELAAFLHSHADDDAFWCSWNTLHSPALRSLELIAFYHARAWFRCRLHPSVEQELNHLPFAQLTWLERFSGSALENMFHQNKDSLWLHLSLLISRREKWKIFKRTLVPPRIASPHAKVVRVRNKRFVASTASQFCQYLNYLVARSVSHGAASIATLSRGLAWKISRHRLSSTYRLFLLASFFF</sequence>
<dbReference type="AlphaFoldDB" id="A0A4Q7YNR9"/>
<dbReference type="InterPro" id="IPR039498">
    <property type="entry name" value="NTP_transf_5"/>
</dbReference>
<protein>
    <submittedName>
        <fullName evidence="1">Putative nucleotidyltransferase-like protein</fullName>
    </submittedName>
</protein>
<accession>A0A4Q7YNR9</accession>
<name>A0A4Q7YNR9_9BACT</name>